<comment type="caution">
    <text evidence="2">The sequence shown here is derived from an EMBL/GenBank/DDBJ whole genome shotgun (WGS) entry which is preliminary data.</text>
</comment>
<dbReference type="RefSeq" id="WP_192395470.1">
    <property type="nucleotide sequence ID" value="NZ_CAJHIU010000003.1"/>
</dbReference>
<accession>A0ABR9DHX7</accession>
<dbReference type="EMBL" id="JACXST010000003">
    <property type="protein sequence ID" value="MBD9362719.1"/>
    <property type="molecule type" value="Genomic_DNA"/>
</dbReference>
<protein>
    <submittedName>
        <fullName evidence="2">Uncharacterized protein</fullName>
    </submittedName>
</protein>
<name>A0ABR9DHX7_9GAMM</name>
<feature type="region of interest" description="Disordered" evidence="1">
    <location>
        <begin position="1"/>
        <end position="38"/>
    </location>
</feature>
<proteinExistence type="predicted"/>
<evidence type="ECO:0000313" key="3">
    <source>
        <dbReference type="Proteomes" id="UP000641152"/>
    </source>
</evidence>
<gene>
    <name evidence="2" type="ORF">EBB_19850</name>
</gene>
<evidence type="ECO:0000256" key="1">
    <source>
        <dbReference type="SAM" id="MobiDB-lite"/>
    </source>
</evidence>
<dbReference type="Proteomes" id="UP000641152">
    <property type="component" value="Unassembled WGS sequence"/>
</dbReference>
<evidence type="ECO:0000313" key="2">
    <source>
        <dbReference type="EMBL" id="MBD9362719.1"/>
    </source>
</evidence>
<keyword evidence="3" id="KW-1185">Reference proteome</keyword>
<organism evidence="2 3">
    <name type="scientific">Methylomonas fluvii</name>
    <dbReference type="NCBI Taxonomy" id="1854564"/>
    <lineage>
        <taxon>Bacteria</taxon>
        <taxon>Pseudomonadati</taxon>
        <taxon>Pseudomonadota</taxon>
        <taxon>Gammaproteobacteria</taxon>
        <taxon>Methylococcales</taxon>
        <taxon>Methylococcaceae</taxon>
        <taxon>Methylomonas</taxon>
    </lineage>
</organism>
<feature type="compositionally biased region" description="Polar residues" evidence="1">
    <location>
        <begin position="1"/>
        <end position="11"/>
    </location>
</feature>
<reference evidence="2 3" key="1">
    <citation type="submission" date="2020-09" db="EMBL/GenBank/DDBJ databases">
        <title>Methylomonas albis sp. nov. and Methylomonas fluvii sp. nov.: Two cold-adapted methanotrophs from the River Elbe and an amended description of Methylovulum psychrotolerans strain Eb1.</title>
        <authorList>
            <person name="Bussmann I.K."/>
            <person name="Klings K.-W."/>
            <person name="Warnstedt J."/>
            <person name="Hoppert M."/>
            <person name="Saborowski A."/>
            <person name="Horn F."/>
            <person name="Liebner S."/>
        </authorList>
    </citation>
    <scope>NUCLEOTIDE SEQUENCE [LARGE SCALE GENOMIC DNA]</scope>
    <source>
        <strain evidence="2 3">EbB</strain>
    </source>
</reference>
<sequence>MKDQTDTQTTELFPVAEPKRRGRPATGKAKTAAQRQADYRNRKTWRGGTDNCGHHHLDTWIESSAMFALDRLAALDGIKRGEVLKKLLLQADDKIQAALGIGSDDWQRYWDKTLQKHGAE</sequence>